<accession>A0A1J1I396</accession>
<reference evidence="1 2" key="1">
    <citation type="submission" date="2015-04" db="EMBL/GenBank/DDBJ databases">
        <authorList>
            <person name="Syromyatnikov M.Y."/>
            <person name="Popov V.N."/>
        </authorList>
    </citation>
    <scope>NUCLEOTIDE SEQUENCE [LARGE SCALE GENOMIC DNA]</scope>
</reference>
<sequence>MRKDNGISQFEFKYLVSYWLSHLNNMPTGNELKLLYHFKRNKVLKFLFRKGKALKRIDIINNFIKV</sequence>
<name>A0A1J1I396_9DIPT</name>
<dbReference type="AlphaFoldDB" id="A0A1J1I396"/>
<dbReference type="Proteomes" id="UP000183832">
    <property type="component" value="Unassembled WGS sequence"/>
</dbReference>
<evidence type="ECO:0000313" key="2">
    <source>
        <dbReference type="Proteomes" id="UP000183832"/>
    </source>
</evidence>
<gene>
    <name evidence="1" type="ORF">CLUMA_CG007591</name>
</gene>
<dbReference type="EMBL" id="CVRI01000038">
    <property type="protein sequence ID" value="CRK94068.1"/>
    <property type="molecule type" value="Genomic_DNA"/>
</dbReference>
<proteinExistence type="predicted"/>
<evidence type="ECO:0000313" key="1">
    <source>
        <dbReference type="EMBL" id="CRK94068.1"/>
    </source>
</evidence>
<organism evidence="1 2">
    <name type="scientific">Clunio marinus</name>
    <dbReference type="NCBI Taxonomy" id="568069"/>
    <lineage>
        <taxon>Eukaryota</taxon>
        <taxon>Metazoa</taxon>
        <taxon>Ecdysozoa</taxon>
        <taxon>Arthropoda</taxon>
        <taxon>Hexapoda</taxon>
        <taxon>Insecta</taxon>
        <taxon>Pterygota</taxon>
        <taxon>Neoptera</taxon>
        <taxon>Endopterygota</taxon>
        <taxon>Diptera</taxon>
        <taxon>Nematocera</taxon>
        <taxon>Chironomoidea</taxon>
        <taxon>Chironomidae</taxon>
        <taxon>Clunio</taxon>
    </lineage>
</organism>
<protein>
    <submittedName>
        <fullName evidence="1">CLUMA_CG007591, isoform A</fullName>
    </submittedName>
</protein>
<keyword evidence="2" id="KW-1185">Reference proteome</keyword>